<proteinExistence type="predicted"/>
<gene>
    <name evidence="1" type="ORF">H6G81_09595</name>
</gene>
<reference evidence="1 2" key="1">
    <citation type="journal article" date="2020" name="ISME J.">
        <title>Comparative genomics reveals insights into cyanobacterial evolution and habitat adaptation.</title>
        <authorList>
            <person name="Chen M.Y."/>
            <person name="Teng W.K."/>
            <person name="Zhao L."/>
            <person name="Hu C.X."/>
            <person name="Zhou Y.K."/>
            <person name="Han B.P."/>
            <person name="Song L.R."/>
            <person name="Shu W.S."/>
        </authorList>
    </citation>
    <scope>NUCLEOTIDE SEQUENCE [LARGE SCALE GENOMIC DNA]</scope>
    <source>
        <strain evidence="1 2">FACHB-248</strain>
    </source>
</reference>
<name>A0ABR8GMX8_9CYAN</name>
<evidence type="ECO:0000313" key="2">
    <source>
        <dbReference type="Proteomes" id="UP000660380"/>
    </source>
</evidence>
<organism evidence="1 2">
    <name type="scientific">Scytonema hofmannii FACHB-248</name>
    <dbReference type="NCBI Taxonomy" id="1842502"/>
    <lineage>
        <taxon>Bacteria</taxon>
        <taxon>Bacillati</taxon>
        <taxon>Cyanobacteriota</taxon>
        <taxon>Cyanophyceae</taxon>
        <taxon>Nostocales</taxon>
        <taxon>Scytonemataceae</taxon>
        <taxon>Scytonema</taxon>
    </lineage>
</organism>
<dbReference type="Proteomes" id="UP000660380">
    <property type="component" value="Unassembled WGS sequence"/>
</dbReference>
<protein>
    <submittedName>
        <fullName evidence="1">Uncharacterized protein</fullName>
    </submittedName>
</protein>
<evidence type="ECO:0000313" key="1">
    <source>
        <dbReference type="EMBL" id="MBD2604774.1"/>
    </source>
</evidence>
<comment type="caution">
    <text evidence="1">The sequence shown here is derived from an EMBL/GenBank/DDBJ whole genome shotgun (WGS) entry which is preliminary data.</text>
</comment>
<sequence length="111" mass="12620">MLILIIRTRATPEQMELLLSEHKFYIKVAVDVERRILAGGGQLHSDCESELLDDGSRQENLWGAGFMPLTKKVTYDSLINLRPRQNRSMEILDATIREQVAEIIQQLLGGI</sequence>
<dbReference type="InterPro" id="IPR043731">
    <property type="entry name" value="DUF5674"/>
</dbReference>
<accession>A0ABR8GMX8</accession>
<dbReference type="EMBL" id="JACJTA010000015">
    <property type="protein sequence ID" value="MBD2604774.1"/>
    <property type="molecule type" value="Genomic_DNA"/>
</dbReference>
<dbReference type="Pfam" id="PF18924">
    <property type="entry name" value="DUF5674"/>
    <property type="match status" value="1"/>
</dbReference>
<keyword evidence="2" id="KW-1185">Reference proteome</keyword>